<feature type="transmembrane region" description="Helical" evidence="1">
    <location>
        <begin position="39"/>
        <end position="60"/>
    </location>
</feature>
<dbReference type="AlphaFoldDB" id="A0A383A7C2"/>
<keyword evidence="1" id="KW-1133">Transmembrane helix</keyword>
<proteinExistence type="predicted"/>
<protein>
    <recommendedName>
        <fullName evidence="3">2TM domain-containing protein</fullName>
    </recommendedName>
</protein>
<name>A0A383A7C2_9ZZZZ</name>
<gene>
    <name evidence="2" type="ORF">METZ01_LOCUS456333</name>
</gene>
<accession>A0A383A7C2</accession>
<evidence type="ECO:0000256" key="1">
    <source>
        <dbReference type="SAM" id="Phobius"/>
    </source>
</evidence>
<organism evidence="2">
    <name type="scientific">marine metagenome</name>
    <dbReference type="NCBI Taxonomy" id="408172"/>
    <lineage>
        <taxon>unclassified sequences</taxon>
        <taxon>metagenomes</taxon>
        <taxon>ecological metagenomes</taxon>
    </lineage>
</organism>
<sequence length="90" mass="10124">MALDDSVSDVDETTIEASNKVTNLVGKDRLRRLKVRKNWPGLLFLSGHFGLLVISGYLLWQSLGTPWVYTAVFVHGVIIAHLFAPWHECC</sequence>
<feature type="transmembrane region" description="Helical" evidence="1">
    <location>
        <begin position="66"/>
        <end position="84"/>
    </location>
</feature>
<evidence type="ECO:0008006" key="3">
    <source>
        <dbReference type="Google" id="ProtNLM"/>
    </source>
</evidence>
<keyword evidence="1" id="KW-0472">Membrane</keyword>
<evidence type="ECO:0000313" key="2">
    <source>
        <dbReference type="EMBL" id="SVE03479.1"/>
    </source>
</evidence>
<feature type="non-terminal residue" evidence="2">
    <location>
        <position position="90"/>
    </location>
</feature>
<reference evidence="2" key="1">
    <citation type="submission" date="2018-05" db="EMBL/GenBank/DDBJ databases">
        <authorList>
            <person name="Lanie J.A."/>
            <person name="Ng W.-L."/>
            <person name="Kazmierczak K.M."/>
            <person name="Andrzejewski T.M."/>
            <person name="Davidsen T.M."/>
            <person name="Wayne K.J."/>
            <person name="Tettelin H."/>
            <person name="Glass J.I."/>
            <person name="Rusch D."/>
            <person name="Podicherti R."/>
            <person name="Tsui H.-C.T."/>
            <person name="Winkler M.E."/>
        </authorList>
    </citation>
    <scope>NUCLEOTIDE SEQUENCE</scope>
</reference>
<keyword evidence="1" id="KW-0812">Transmembrane</keyword>
<dbReference type="EMBL" id="UINC01189680">
    <property type="protein sequence ID" value="SVE03479.1"/>
    <property type="molecule type" value="Genomic_DNA"/>
</dbReference>